<dbReference type="InterPro" id="IPR051448">
    <property type="entry name" value="CdaR-like_regulators"/>
</dbReference>
<gene>
    <name evidence="4" type="ORF">KHB02_017380</name>
    <name evidence="3" type="ORF">KHB02_21870</name>
</gene>
<evidence type="ECO:0000313" key="3">
    <source>
        <dbReference type="EMBL" id="MBS4184044.1"/>
    </source>
</evidence>
<evidence type="ECO:0000313" key="4">
    <source>
        <dbReference type="EMBL" id="MCH6267294.1"/>
    </source>
</evidence>
<accession>A0A942YB82</accession>
<dbReference type="AlphaFoldDB" id="A0A942YB82"/>
<reference evidence="3" key="1">
    <citation type="submission" date="2021-05" db="EMBL/GenBank/DDBJ databases">
        <title>Novel Bacillus species.</title>
        <authorList>
            <person name="Liu G."/>
        </authorList>
    </citation>
    <scope>NUCLEOTIDE SEQUENCE</scope>
    <source>
        <strain evidence="3 5">FJAT-50051</strain>
    </source>
</reference>
<evidence type="ECO:0000259" key="2">
    <source>
        <dbReference type="SMART" id="SM00065"/>
    </source>
</evidence>
<dbReference type="Gene3D" id="1.10.10.2840">
    <property type="entry name" value="PucR C-terminal helix-turn-helix domain"/>
    <property type="match status" value="1"/>
</dbReference>
<sequence>MFNRKFFELFLNQKGIAAPYQIWLTAPELPNFILIEGSGELTEQIPSCEHSQSIQDNKTCLSFNYPGNYQITVCLFQPLTINDADFQLIYHLLHPCYAHYALKASQYKIDKIVESIRHTTSVLDVEDLYSTILANTIDVIPHADLGTLWFYDPALNRYVCKASVGNVIPGIRKMRFGADEGFVGYAFKLRVPELFTNLSKLMDQDKWRTSDENSRHWDHRLAFPRNVKSMVTAPIMIDGRVECVMILCQIKTKMLLTEQDLQLLQGFTAQLGIAMRNARLFTNLKKQNELLVKRDDIHSTFTKLSLQNMGANRMIRELRRMIDLPIFFVDLIENESIPETKGLPDQKAYKELYNYLSSLGEKAPYDVVESEYGSHYLYPIRTGNVILGCLIIRARRQLNTLDQIALEQAHSILALELVKKQNLVEFYYKKKRELFNEILQIKDVELLQLKARELGIKENADLISVIFQFYDFAEPQVLEAHVHRLITQIKTELSPYIQTVFGYNNEVTLLAGIPKSSQFAVIKKKLTKLLVEWTKNNNIQLGAGMGSLYNGIHYIEKSYKEAKNALAYLKSRKLSGCIEYSEIGVNRLFINQNGEDLDRYVKDVFDPLSSNQGNNNILEQTLLTYFECNRSAAQTAKKLHVHINTLYHRLKKIEETLQISFESTENVLRLQLACYLRESFGRIES</sequence>
<comment type="caution">
    <text evidence="3">The sequence shown here is derived from an EMBL/GenBank/DDBJ whole genome shotgun (WGS) entry which is preliminary data.</text>
</comment>
<proteinExistence type="inferred from homology"/>
<dbReference type="Pfam" id="PF13185">
    <property type="entry name" value="GAF_2"/>
    <property type="match status" value="1"/>
</dbReference>
<dbReference type="EMBL" id="JAGYPE020000033">
    <property type="protein sequence ID" value="MCH6267294.1"/>
    <property type="molecule type" value="Genomic_DNA"/>
</dbReference>
<dbReference type="SMART" id="SM00065">
    <property type="entry name" value="GAF"/>
    <property type="match status" value="1"/>
</dbReference>
<dbReference type="InterPro" id="IPR029016">
    <property type="entry name" value="GAF-like_dom_sf"/>
</dbReference>
<evidence type="ECO:0000313" key="5">
    <source>
        <dbReference type="Proteomes" id="UP000677265"/>
    </source>
</evidence>
<protein>
    <submittedName>
        <fullName evidence="3">Helix-turn-helix domain-containing protein</fullName>
    </submittedName>
</protein>
<dbReference type="PANTHER" id="PTHR33744:SF1">
    <property type="entry name" value="DNA-BINDING TRANSCRIPTIONAL ACTIVATOR ADER"/>
    <property type="match status" value="1"/>
</dbReference>
<dbReference type="InterPro" id="IPR003018">
    <property type="entry name" value="GAF"/>
</dbReference>
<name>A0A942YB82_9BACI</name>
<dbReference type="Pfam" id="PF17853">
    <property type="entry name" value="GGDEF_2"/>
    <property type="match status" value="1"/>
</dbReference>
<dbReference type="InterPro" id="IPR025736">
    <property type="entry name" value="PucR_C-HTH_dom"/>
</dbReference>
<dbReference type="InterPro" id="IPR041522">
    <property type="entry name" value="CdaR_GGDEF"/>
</dbReference>
<dbReference type="SUPFAM" id="SSF55781">
    <property type="entry name" value="GAF domain-like"/>
    <property type="match status" value="1"/>
</dbReference>
<dbReference type="Pfam" id="PF13556">
    <property type="entry name" value="HTH_30"/>
    <property type="match status" value="1"/>
</dbReference>
<feature type="domain" description="GAF" evidence="2">
    <location>
        <begin position="124"/>
        <end position="285"/>
    </location>
</feature>
<dbReference type="Gene3D" id="3.30.450.40">
    <property type="match status" value="1"/>
</dbReference>
<comment type="similarity">
    <text evidence="1">Belongs to the CdaR family.</text>
</comment>
<dbReference type="RefSeq" id="WP_213143960.1">
    <property type="nucleotide sequence ID" value="NZ_JAGYPE020000033.1"/>
</dbReference>
<evidence type="ECO:0000256" key="1">
    <source>
        <dbReference type="ARBA" id="ARBA00006754"/>
    </source>
</evidence>
<dbReference type="InterPro" id="IPR042070">
    <property type="entry name" value="PucR_C-HTH_sf"/>
</dbReference>
<keyword evidence="5" id="KW-1185">Reference proteome</keyword>
<organism evidence="3">
    <name type="scientific">Neobacillus citreus</name>
    <dbReference type="NCBI Taxonomy" id="2833578"/>
    <lineage>
        <taxon>Bacteria</taxon>
        <taxon>Bacillati</taxon>
        <taxon>Bacillota</taxon>
        <taxon>Bacilli</taxon>
        <taxon>Bacillales</taxon>
        <taxon>Bacillaceae</taxon>
        <taxon>Neobacillus</taxon>
    </lineage>
</organism>
<dbReference type="EMBL" id="JAGYPE010000004">
    <property type="protein sequence ID" value="MBS4184044.1"/>
    <property type="molecule type" value="Genomic_DNA"/>
</dbReference>
<dbReference type="PANTHER" id="PTHR33744">
    <property type="entry name" value="CARBOHYDRATE DIACID REGULATOR"/>
    <property type="match status" value="1"/>
</dbReference>
<dbReference type="Proteomes" id="UP000677265">
    <property type="component" value="Unassembled WGS sequence"/>
</dbReference>